<evidence type="ECO:0000313" key="7">
    <source>
        <dbReference type="EMBL" id="ARJ57928.1"/>
    </source>
</evidence>
<dbReference type="InterPro" id="IPR050116">
    <property type="entry name" value="DNA_polymerase-Y"/>
</dbReference>
<dbReference type="SUPFAM" id="SSF56672">
    <property type="entry name" value="DNA/RNA polymerases"/>
    <property type="match status" value="1"/>
</dbReference>
<evidence type="ECO:0000256" key="3">
    <source>
        <dbReference type="ARBA" id="ARBA00023199"/>
    </source>
</evidence>
<dbReference type="InterPro" id="IPR024728">
    <property type="entry name" value="PolY_HhH_motif"/>
</dbReference>
<dbReference type="Gene3D" id="3.40.1170.60">
    <property type="match status" value="1"/>
</dbReference>
<dbReference type="EMBL" id="KX893538">
    <property type="protein sequence ID" value="ARJ57928.1"/>
    <property type="molecule type" value="Genomic_DNA"/>
</dbReference>
<dbReference type="AlphaFoldDB" id="A0A1W6C0N5"/>
<dbReference type="CDD" id="cd01700">
    <property type="entry name" value="PolY_Pol_V_umuC"/>
    <property type="match status" value="1"/>
</dbReference>
<dbReference type="Pfam" id="PF11799">
    <property type="entry name" value="IMS_C"/>
    <property type="match status" value="1"/>
</dbReference>
<evidence type="ECO:0000256" key="1">
    <source>
        <dbReference type="ARBA" id="ARBA00010945"/>
    </source>
</evidence>
<evidence type="ECO:0000256" key="4">
    <source>
        <dbReference type="ARBA" id="ARBA00023204"/>
    </source>
</evidence>
<comment type="similarity">
    <text evidence="1">Belongs to the DNA polymerase type-Y family.</text>
</comment>
<dbReference type="NCBIfam" id="NF002955">
    <property type="entry name" value="PRK03609.1"/>
    <property type="match status" value="1"/>
</dbReference>
<protein>
    <submittedName>
        <fullName evidence="7">Putative ultraviolet light resistance protein RuvB</fullName>
    </submittedName>
</protein>
<dbReference type="GO" id="GO:0005829">
    <property type="term" value="C:cytosol"/>
    <property type="evidence" value="ECO:0007669"/>
    <property type="project" value="TreeGrafter"/>
</dbReference>
<dbReference type="Pfam" id="PF00817">
    <property type="entry name" value="IMS"/>
    <property type="match status" value="1"/>
</dbReference>
<dbReference type="GO" id="GO:0042276">
    <property type="term" value="P:error-prone translesion synthesis"/>
    <property type="evidence" value="ECO:0007669"/>
    <property type="project" value="TreeGrafter"/>
</dbReference>
<dbReference type="InterPro" id="IPR043128">
    <property type="entry name" value="Rev_trsase/Diguanyl_cyclase"/>
</dbReference>
<keyword evidence="7" id="KW-0614">Plasmid</keyword>
<geneLocation type="plasmid" evidence="7">
    <name>pG20</name>
</geneLocation>
<dbReference type="Pfam" id="PF11798">
    <property type="entry name" value="IMS_HHH"/>
    <property type="match status" value="1"/>
</dbReference>
<dbReference type="PANTHER" id="PTHR11076:SF34">
    <property type="entry name" value="PROTEIN UMUC"/>
    <property type="match status" value="1"/>
</dbReference>
<dbReference type="InterPro" id="IPR025188">
    <property type="entry name" value="DUF4113"/>
</dbReference>
<dbReference type="PROSITE" id="PS50173">
    <property type="entry name" value="UMUC"/>
    <property type="match status" value="1"/>
</dbReference>
<dbReference type="GO" id="GO:0003887">
    <property type="term" value="F:DNA-directed DNA polymerase activity"/>
    <property type="evidence" value="ECO:0007669"/>
    <property type="project" value="TreeGrafter"/>
</dbReference>
<evidence type="ECO:0000256" key="5">
    <source>
        <dbReference type="ARBA" id="ARBA00023236"/>
    </source>
</evidence>
<dbReference type="Gene3D" id="1.10.150.20">
    <property type="entry name" value="5' to 3' exonuclease, C-terminal subdomain"/>
    <property type="match status" value="1"/>
</dbReference>
<dbReference type="GO" id="GO:0003684">
    <property type="term" value="F:damaged DNA binding"/>
    <property type="evidence" value="ECO:0007669"/>
    <property type="project" value="InterPro"/>
</dbReference>
<keyword evidence="4" id="KW-0234">DNA repair</keyword>
<proteinExistence type="inferred from homology"/>
<dbReference type="Pfam" id="PF13438">
    <property type="entry name" value="DUF4113"/>
    <property type="match status" value="1"/>
</dbReference>
<name>A0A1W6C0N5_PSEFL</name>
<dbReference type="InterPro" id="IPR001126">
    <property type="entry name" value="UmuC"/>
</dbReference>
<reference evidence="7" key="1">
    <citation type="submission" date="2016-09" db="EMBL/GenBank/DDBJ databases">
        <title>IS1411 activates the second repA gene of the plasmid pG20 in Pseudomonas fluorescens PC20.</title>
        <authorList>
            <person name="Naanuri E."/>
            <person name="Heinaru E."/>
            <person name="Joesaar M."/>
            <person name="Heinaru A."/>
        </authorList>
    </citation>
    <scope>NUCLEOTIDE SEQUENCE</scope>
    <source>
        <strain evidence="7">PC20</strain>
        <plasmid evidence="7">pG20</plasmid>
    </source>
</reference>
<keyword evidence="2" id="KW-0227">DNA damage</keyword>
<sequence length="427" mass="47629">MRVDNKPVFGLVDVNEFYCSVERIFRPELKNKPVVVLSNSDGCIVARSKEAKSLGLKMGDPYFKVRSFIESNGVSVFSSNYTLYGEFSHRLSLAISSLAPAVESYSCDESFVRLDGLAEPLKDVAKAIQARVMLWTALPVGIGLGHTKTLAKAAQHASKVWKEKTGGVVDLRSEEAVEWLLKRMPVEEVWGVGRRMKDNLEPLGVRTAWDLAQCDPRVLGKKFSVVLERTVRELNGEQCLDLDPVGLPKQSICCSRSFGERVTTLLGLREAVASYVHRAAGKLRAQNSLCAVLRVSIQTSFFGDGPKYAQGITCTLPSPTDDTRVLTGAALRGLDAIFREGMRYSKAEILLIDLRCRGEFTDDLFSVNQPARSEALMQVMDQVNRRWGRECLRTAAVPSEPDWGMRRDFLSPSYMTDFNQLWKVSCR</sequence>
<feature type="domain" description="UmuC" evidence="6">
    <location>
        <begin position="9"/>
        <end position="193"/>
    </location>
</feature>
<dbReference type="PANTHER" id="PTHR11076">
    <property type="entry name" value="DNA REPAIR POLYMERASE UMUC / TRANSFERASE FAMILY MEMBER"/>
    <property type="match status" value="1"/>
</dbReference>
<dbReference type="InterPro" id="IPR017961">
    <property type="entry name" value="DNA_pol_Y-fam_little_finger"/>
</dbReference>
<accession>A0A1W6C0N5</accession>
<dbReference type="GO" id="GO:0009432">
    <property type="term" value="P:SOS response"/>
    <property type="evidence" value="ECO:0007669"/>
    <property type="project" value="UniProtKB-KW"/>
</dbReference>
<dbReference type="Gene3D" id="3.30.70.270">
    <property type="match status" value="1"/>
</dbReference>
<dbReference type="GO" id="GO:0006281">
    <property type="term" value="P:DNA repair"/>
    <property type="evidence" value="ECO:0007669"/>
    <property type="project" value="UniProtKB-KW"/>
</dbReference>
<keyword evidence="3" id="KW-0741">SOS mutagenesis</keyword>
<dbReference type="RefSeq" id="WP_172689321.1">
    <property type="nucleotide sequence ID" value="NZ_KX893538.1"/>
</dbReference>
<evidence type="ECO:0000256" key="2">
    <source>
        <dbReference type="ARBA" id="ARBA00022763"/>
    </source>
</evidence>
<organism evidence="7">
    <name type="scientific">Pseudomonas fluorescens</name>
    <dbReference type="NCBI Taxonomy" id="294"/>
    <lineage>
        <taxon>Bacteria</taxon>
        <taxon>Pseudomonadati</taxon>
        <taxon>Pseudomonadota</taxon>
        <taxon>Gammaproteobacteria</taxon>
        <taxon>Pseudomonadales</taxon>
        <taxon>Pseudomonadaceae</taxon>
        <taxon>Pseudomonas</taxon>
    </lineage>
</organism>
<keyword evidence="5" id="KW-0742">SOS response</keyword>
<dbReference type="InterPro" id="IPR043502">
    <property type="entry name" value="DNA/RNA_pol_sf"/>
</dbReference>
<evidence type="ECO:0000259" key="6">
    <source>
        <dbReference type="PROSITE" id="PS50173"/>
    </source>
</evidence>